<dbReference type="Proteomes" id="UP000434276">
    <property type="component" value="Unassembled WGS sequence"/>
</dbReference>
<dbReference type="KEGG" id="ath:AT4G28068"/>
<dbReference type="OrthoDB" id="10268888at2759"/>
<evidence type="ECO:0000313" key="3">
    <source>
        <dbReference type="EMBL" id="VYS64174.1"/>
    </source>
</evidence>
<name>A0A654FTR2_ARATH</name>
<protein>
    <submittedName>
        <fullName evidence="3">Uncharacterized protein</fullName>
    </submittedName>
</protein>
<dbReference type="Proteomes" id="UP000426265">
    <property type="component" value="Unassembled WGS sequence"/>
</dbReference>
<accession>A0A654FTR2</accession>
<evidence type="ECO:0000313" key="1">
    <source>
        <dbReference type="Araport" id="AT4G28068"/>
    </source>
</evidence>
<reference evidence="3 4" key="1">
    <citation type="submission" date="2019-11" db="EMBL/GenBank/DDBJ databases">
        <authorList>
            <person name="Jiao W.-B."/>
            <person name="Schneeberger K."/>
        </authorList>
    </citation>
    <scope>NUCLEOTIDE SEQUENCE [LARGE SCALE GENOMIC DNA]</scope>
    <source>
        <strain evidence="4">cv. An-1</strain>
        <strain evidence="5">cv. C24</strain>
    </source>
</reference>
<evidence type="ECO:0000313" key="4">
    <source>
        <dbReference type="Proteomes" id="UP000426265"/>
    </source>
</evidence>
<dbReference type="RefSeq" id="NP_001119072.1">
    <property type="nucleotide sequence ID" value="NM_001125600.1"/>
</dbReference>
<evidence type="ECO:0000313" key="2">
    <source>
        <dbReference type="EMBL" id="CAA0396758.1"/>
    </source>
</evidence>
<sequence length="34" mass="3724">MRPLSLLGSNTNGPKFTLQFKPIQSVIIGLVFCC</sequence>
<gene>
    <name evidence="1" type="ordered locus">At4g28068</name>
    <name evidence="3" type="ORF">AN1_LOCUS19585</name>
    <name evidence="2" type="ORF">C24_LOCUS19478</name>
</gene>
<dbReference type="AlphaFoldDB" id="A0A654FTR2"/>
<dbReference type="ExpressionAtlas" id="A0A654FTR2">
    <property type="expression patterns" value="baseline"/>
</dbReference>
<dbReference type="GeneID" id="6240809"/>
<organism evidence="3 4">
    <name type="scientific">Arabidopsis thaliana</name>
    <name type="common">Mouse-ear cress</name>
    <dbReference type="NCBI Taxonomy" id="3702"/>
    <lineage>
        <taxon>Eukaryota</taxon>
        <taxon>Viridiplantae</taxon>
        <taxon>Streptophyta</taxon>
        <taxon>Embryophyta</taxon>
        <taxon>Tracheophyta</taxon>
        <taxon>Spermatophyta</taxon>
        <taxon>Magnoliopsida</taxon>
        <taxon>eudicotyledons</taxon>
        <taxon>Gunneridae</taxon>
        <taxon>Pentapetalae</taxon>
        <taxon>rosids</taxon>
        <taxon>malvids</taxon>
        <taxon>Brassicales</taxon>
        <taxon>Brassicaceae</taxon>
        <taxon>Camelineae</taxon>
        <taxon>Arabidopsis</taxon>
    </lineage>
</organism>
<evidence type="ECO:0000313" key="5">
    <source>
        <dbReference type="Proteomes" id="UP000434276"/>
    </source>
</evidence>
<dbReference type="EMBL" id="CACRSJ010000109">
    <property type="protein sequence ID" value="VYS64174.1"/>
    <property type="molecule type" value="Genomic_DNA"/>
</dbReference>
<dbReference type="EMBL" id="CACSHJ010000095">
    <property type="protein sequence ID" value="CAA0396758.1"/>
    <property type="molecule type" value="Genomic_DNA"/>
</dbReference>
<proteinExistence type="predicted"/>
<dbReference type="Araport" id="AT4G28068"/>